<dbReference type="Proteomes" id="UP000319828">
    <property type="component" value="Unassembled WGS sequence"/>
</dbReference>
<gene>
    <name evidence="1" type="ORF">FOF44_12305</name>
</gene>
<evidence type="ECO:0000313" key="1">
    <source>
        <dbReference type="EMBL" id="TVO35078.1"/>
    </source>
</evidence>
<comment type="caution">
    <text evidence="1">The sequence shown here is derived from an EMBL/GenBank/DDBJ whole genome shotgun (WGS) entry which is preliminary data.</text>
</comment>
<proteinExistence type="predicted"/>
<dbReference type="AlphaFoldDB" id="A0A557P333"/>
<name>A0A557P333_9VIBR</name>
<reference evidence="1 2" key="1">
    <citation type="submission" date="2019-07" db="EMBL/GenBank/DDBJ databases">
        <title>The draft genome sequence of Vibrio algivorus M1486.</title>
        <authorList>
            <person name="Meng X."/>
        </authorList>
    </citation>
    <scope>NUCLEOTIDE SEQUENCE [LARGE SCALE GENOMIC DNA]</scope>
    <source>
        <strain evidence="1 2">M1486</strain>
    </source>
</reference>
<organism evidence="1 2">
    <name type="scientific">Vibrio algivorus</name>
    <dbReference type="NCBI Taxonomy" id="1667024"/>
    <lineage>
        <taxon>Bacteria</taxon>
        <taxon>Pseudomonadati</taxon>
        <taxon>Pseudomonadota</taxon>
        <taxon>Gammaproteobacteria</taxon>
        <taxon>Vibrionales</taxon>
        <taxon>Vibrionaceae</taxon>
        <taxon>Vibrio</taxon>
    </lineage>
</organism>
<sequence length="167" mass="17037">MSREFPLGSPRSRGNSDVVLPRQFVDALTAGVAVSISDANSGHPIVKLFDGSAFAGFSVSDIDQVTKTTGVIKTGEAVCLRVKEDAILVVGEGFAVDDTTGELVPAGTDGSTTINGEVADIGVNGLDGFGEVIHGCALVNLYGGAITLTTSTQDPQLASIKPSTAKK</sequence>
<dbReference type="EMBL" id="VMKJ01000026">
    <property type="protein sequence ID" value="TVO35078.1"/>
    <property type="molecule type" value="Genomic_DNA"/>
</dbReference>
<dbReference type="RefSeq" id="WP_144388570.1">
    <property type="nucleotide sequence ID" value="NZ_CANNCB010000031.1"/>
</dbReference>
<protein>
    <recommendedName>
        <fullName evidence="3">DUF2190 family protein</fullName>
    </recommendedName>
</protein>
<accession>A0A557P333</accession>
<evidence type="ECO:0000313" key="2">
    <source>
        <dbReference type="Proteomes" id="UP000319828"/>
    </source>
</evidence>
<evidence type="ECO:0008006" key="3">
    <source>
        <dbReference type="Google" id="ProtNLM"/>
    </source>
</evidence>